<dbReference type="PANTHER" id="PTHR47968">
    <property type="entry name" value="CENTROMERE PROTEIN E"/>
    <property type="match status" value="1"/>
</dbReference>
<dbReference type="GO" id="GO:0003777">
    <property type="term" value="F:microtubule motor activity"/>
    <property type="evidence" value="ECO:0007669"/>
    <property type="project" value="InterPro"/>
</dbReference>
<evidence type="ECO:0000256" key="2">
    <source>
        <dbReference type="ARBA" id="ARBA00022701"/>
    </source>
</evidence>
<dbReference type="PRINTS" id="PR00380">
    <property type="entry name" value="KINESINHEAVY"/>
</dbReference>
<keyword evidence="6 7" id="KW-0505">Motor protein</keyword>
<gene>
    <name evidence="10" type="ORF">AMAG_05493</name>
</gene>
<dbReference type="Pfam" id="PF23735">
    <property type="entry name" value="KIF9"/>
    <property type="match status" value="1"/>
</dbReference>
<dbReference type="Pfam" id="PF00225">
    <property type="entry name" value="Kinesin"/>
    <property type="match status" value="1"/>
</dbReference>
<feature type="domain" description="Kinesin motor" evidence="9">
    <location>
        <begin position="9"/>
        <end position="339"/>
    </location>
</feature>
<dbReference type="InterPro" id="IPR027417">
    <property type="entry name" value="P-loop_NTPase"/>
</dbReference>
<keyword evidence="2 7" id="KW-0493">Microtubule</keyword>
<dbReference type="STRING" id="578462.A0A0L0SC44"/>
<dbReference type="InterPro" id="IPR056524">
    <property type="entry name" value="KIF6/9_C"/>
</dbReference>
<dbReference type="SMART" id="SM00129">
    <property type="entry name" value="KISc"/>
    <property type="match status" value="1"/>
</dbReference>
<accession>A0A0L0SC44</accession>
<keyword evidence="3 6" id="KW-0547">Nucleotide-binding</keyword>
<reference evidence="11" key="2">
    <citation type="submission" date="2009-11" db="EMBL/GenBank/DDBJ databases">
        <title>The Genome Sequence of Allomyces macrogynus strain ATCC 38327.</title>
        <authorList>
            <consortium name="The Broad Institute Genome Sequencing Platform"/>
            <person name="Russ C."/>
            <person name="Cuomo C."/>
            <person name="Shea T."/>
            <person name="Young S.K."/>
            <person name="Zeng Q."/>
            <person name="Koehrsen M."/>
            <person name="Haas B."/>
            <person name="Borodovsky M."/>
            <person name="Guigo R."/>
            <person name="Alvarado L."/>
            <person name="Berlin A."/>
            <person name="Borenstein D."/>
            <person name="Chen Z."/>
            <person name="Engels R."/>
            <person name="Freedman E."/>
            <person name="Gellesch M."/>
            <person name="Goldberg J."/>
            <person name="Griggs A."/>
            <person name="Gujja S."/>
            <person name="Heiman D."/>
            <person name="Hepburn T."/>
            <person name="Howarth C."/>
            <person name="Jen D."/>
            <person name="Larson L."/>
            <person name="Lewis B."/>
            <person name="Mehta T."/>
            <person name="Park D."/>
            <person name="Pearson M."/>
            <person name="Roberts A."/>
            <person name="Saif S."/>
            <person name="Shenoy N."/>
            <person name="Sisk P."/>
            <person name="Stolte C."/>
            <person name="Sykes S."/>
            <person name="Walk T."/>
            <person name="White J."/>
            <person name="Yandava C."/>
            <person name="Burger G."/>
            <person name="Gray M.W."/>
            <person name="Holland P.W.H."/>
            <person name="King N."/>
            <person name="Lang F.B.F."/>
            <person name="Roger A.J."/>
            <person name="Ruiz-Trillo I."/>
            <person name="Lander E."/>
            <person name="Nusbaum C."/>
        </authorList>
    </citation>
    <scope>NUCLEOTIDE SEQUENCE [LARGE SCALE GENOMIC DNA]</scope>
    <source>
        <strain evidence="11">ATCC 38327</strain>
    </source>
</reference>
<dbReference type="GO" id="GO:0005524">
    <property type="term" value="F:ATP binding"/>
    <property type="evidence" value="ECO:0007669"/>
    <property type="project" value="UniProtKB-UniRule"/>
</dbReference>
<name>A0A0L0SC44_ALLM3</name>
<evidence type="ECO:0000256" key="7">
    <source>
        <dbReference type="RuleBase" id="RU000394"/>
    </source>
</evidence>
<evidence type="ECO:0000256" key="1">
    <source>
        <dbReference type="ARBA" id="ARBA00022553"/>
    </source>
</evidence>
<dbReference type="SUPFAM" id="SSF52540">
    <property type="entry name" value="P-loop containing nucleoside triphosphate hydrolases"/>
    <property type="match status" value="1"/>
</dbReference>
<evidence type="ECO:0000259" key="9">
    <source>
        <dbReference type="PROSITE" id="PS50067"/>
    </source>
</evidence>
<reference evidence="10 11" key="1">
    <citation type="submission" date="2009-11" db="EMBL/GenBank/DDBJ databases">
        <title>Annotation of Allomyces macrogynus ATCC 38327.</title>
        <authorList>
            <consortium name="The Broad Institute Genome Sequencing Platform"/>
            <person name="Russ C."/>
            <person name="Cuomo C."/>
            <person name="Burger G."/>
            <person name="Gray M.W."/>
            <person name="Holland P.W.H."/>
            <person name="King N."/>
            <person name="Lang F.B.F."/>
            <person name="Roger A.J."/>
            <person name="Ruiz-Trillo I."/>
            <person name="Young S.K."/>
            <person name="Zeng Q."/>
            <person name="Gargeya S."/>
            <person name="Fitzgerald M."/>
            <person name="Haas B."/>
            <person name="Abouelleil A."/>
            <person name="Alvarado L."/>
            <person name="Arachchi H.M."/>
            <person name="Berlin A."/>
            <person name="Chapman S.B."/>
            <person name="Gearin G."/>
            <person name="Goldberg J."/>
            <person name="Griggs A."/>
            <person name="Gujja S."/>
            <person name="Hansen M."/>
            <person name="Heiman D."/>
            <person name="Howarth C."/>
            <person name="Larimer J."/>
            <person name="Lui A."/>
            <person name="MacDonald P.J.P."/>
            <person name="McCowen C."/>
            <person name="Montmayeur A."/>
            <person name="Murphy C."/>
            <person name="Neiman D."/>
            <person name="Pearson M."/>
            <person name="Priest M."/>
            <person name="Roberts A."/>
            <person name="Saif S."/>
            <person name="Shea T."/>
            <person name="Sisk P."/>
            <person name="Stolte C."/>
            <person name="Sykes S."/>
            <person name="Wortman J."/>
            <person name="Nusbaum C."/>
            <person name="Birren B."/>
        </authorList>
    </citation>
    <scope>NUCLEOTIDE SEQUENCE [LARGE SCALE GENOMIC DNA]</scope>
    <source>
        <strain evidence="10 11">ATCC 38327</strain>
    </source>
</reference>
<keyword evidence="4 6" id="KW-0067">ATP-binding</keyword>
<evidence type="ECO:0000256" key="5">
    <source>
        <dbReference type="ARBA" id="ARBA00023054"/>
    </source>
</evidence>
<organism evidence="10 11">
    <name type="scientific">Allomyces macrogynus (strain ATCC 38327)</name>
    <name type="common">Allomyces javanicus var. macrogynus</name>
    <dbReference type="NCBI Taxonomy" id="578462"/>
    <lineage>
        <taxon>Eukaryota</taxon>
        <taxon>Fungi</taxon>
        <taxon>Fungi incertae sedis</taxon>
        <taxon>Blastocladiomycota</taxon>
        <taxon>Blastocladiomycetes</taxon>
        <taxon>Blastocladiales</taxon>
        <taxon>Blastocladiaceae</taxon>
        <taxon>Allomyces</taxon>
    </lineage>
</organism>
<dbReference type="VEuPathDB" id="FungiDB:AMAG_05493"/>
<dbReference type="InterPro" id="IPR001752">
    <property type="entry name" value="Kinesin_motor_dom"/>
</dbReference>
<keyword evidence="11" id="KW-1185">Reference proteome</keyword>
<feature type="region of interest" description="Disordered" evidence="8">
    <location>
        <begin position="482"/>
        <end position="501"/>
    </location>
</feature>
<dbReference type="GO" id="GO:0005874">
    <property type="term" value="C:microtubule"/>
    <property type="evidence" value="ECO:0007669"/>
    <property type="project" value="UniProtKB-KW"/>
</dbReference>
<dbReference type="InterPro" id="IPR019821">
    <property type="entry name" value="Kinesin_motor_CS"/>
</dbReference>
<dbReference type="EMBL" id="GG745335">
    <property type="protein sequence ID" value="KNE60061.1"/>
    <property type="molecule type" value="Genomic_DNA"/>
</dbReference>
<proteinExistence type="inferred from homology"/>
<evidence type="ECO:0000256" key="3">
    <source>
        <dbReference type="ARBA" id="ARBA00022741"/>
    </source>
</evidence>
<dbReference type="InterPro" id="IPR036961">
    <property type="entry name" value="Kinesin_motor_dom_sf"/>
</dbReference>
<dbReference type="GO" id="GO:0007018">
    <property type="term" value="P:microtubule-based movement"/>
    <property type="evidence" value="ECO:0007669"/>
    <property type="project" value="InterPro"/>
</dbReference>
<keyword evidence="1" id="KW-0597">Phosphoprotein</keyword>
<dbReference type="AlphaFoldDB" id="A0A0L0SC44"/>
<keyword evidence="5" id="KW-0175">Coiled coil</keyword>
<dbReference type="OrthoDB" id="3176171at2759"/>
<evidence type="ECO:0000256" key="8">
    <source>
        <dbReference type="SAM" id="MobiDB-lite"/>
    </source>
</evidence>
<comment type="similarity">
    <text evidence="6 7">Belongs to the TRAFAC class myosin-kinesin ATPase superfamily. Kinesin family.</text>
</comment>
<dbReference type="GO" id="GO:0008017">
    <property type="term" value="F:microtubule binding"/>
    <property type="evidence" value="ECO:0007669"/>
    <property type="project" value="InterPro"/>
</dbReference>
<evidence type="ECO:0000256" key="4">
    <source>
        <dbReference type="ARBA" id="ARBA00022840"/>
    </source>
</evidence>
<dbReference type="PROSITE" id="PS00411">
    <property type="entry name" value="KINESIN_MOTOR_1"/>
    <property type="match status" value="1"/>
</dbReference>
<dbReference type="PANTHER" id="PTHR47968:SF62">
    <property type="entry name" value="KINESIN FAMILY MEMBER 5A"/>
    <property type="match status" value="1"/>
</dbReference>
<feature type="binding site" evidence="6">
    <location>
        <begin position="96"/>
        <end position="103"/>
    </location>
    <ligand>
        <name>ATP</name>
        <dbReference type="ChEBI" id="CHEBI:30616"/>
    </ligand>
</feature>
<protein>
    <recommendedName>
        <fullName evidence="7">Kinesin-like protein</fullName>
    </recommendedName>
</protein>
<evidence type="ECO:0000256" key="6">
    <source>
        <dbReference type="PROSITE-ProRule" id="PRU00283"/>
    </source>
</evidence>
<dbReference type="eggNOG" id="KOG4280">
    <property type="taxonomic scope" value="Eukaryota"/>
</dbReference>
<dbReference type="Proteomes" id="UP000054350">
    <property type="component" value="Unassembled WGS sequence"/>
</dbReference>
<dbReference type="PROSITE" id="PS50067">
    <property type="entry name" value="KINESIN_MOTOR_2"/>
    <property type="match status" value="1"/>
</dbReference>
<evidence type="ECO:0000313" key="11">
    <source>
        <dbReference type="Proteomes" id="UP000054350"/>
    </source>
</evidence>
<sequence>MTDMMNNKHVRVVVRTRPTTRFASQAIEIIPDKNIVNIHVPKPEDAGFINNQQSDWSFKFDKLLHNASQDAVYEECGTPIVRSLLDGYNGTLLAYGQTGAGKTFTMTGATENYRHRGVIPRAISQVYKEIQARPQYAYTIRISYLEIYNENMIDLLAPVGQSVDMAVVEDKNGCYVKGLSQVIAANEEEALNLLFEGETARSVGDHALNRSSSRSHTVFTIHLESKSRVDSSDDVIFSKLNLVDLAGSERLAKTASSGKTLKEAMFINKSLTFLEQVIIALADKKRDHVPYRQSRLTNVLRDSLGGNCNTLMIANIWGEADHLEETISTLRFATRMSCVTNEPVVNVQYGPHERKIKELRQELAIYDTLIGRSHVQYEPFTDGQKAELAKRVRAWLDGTDDEIEIVTLRQVKEIMNVFKGMYLQWAQGGDRSELPKAGGAAGPAAAGGIERDISAALEEEDGVGETEGMGFSIGVAPVSGPNGRRKVINKKAPPAAKKEPFTFKRGPGKDLAQALIENKRILRDKKRALVDLTARVTALKASITDLKTAVARDRDQALQADTEHDPALYSAPIPADVQAKLDTLAALKADAKRHLEAVAQTKSELEYATRVVDTCRERLVREFDAWYLQVYCDAPAPAGVGEAARPTSAAGRRAAAAAAAAAAAVSRMTTDASVADPLDLAEQFDQMLNDKLMEDPASYSYYAALKRRQRRGAKPQARTLM</sequence>
<dbReference type="InterPro" id="IPR027640">
    <property type="entry name" value="Kinesin-like_fam"/>
</dbReference>
<evidence type="ECO:0000313" key="10">
    <source>
        <dbReference type="EMBL" id="KNE60061.1"/>
    </source>
</evidence>
<dbReference type="Gene3D" id="3.40.850.10">
    <property type="entry name" value="Kinesin motor domain"/>
    <property type="match status" value="1"/>
</dbReference>